<evidence type="ECO:0000313" key="7">
    <source>
        <dbReference type="EMBL" id="KAF5896583.1"/>
    </source>
</evidence>
<keyword evidence="3 5" id="KW-0732">Signal</keyword>
<name>A0A8J4X7T0_CLAMG</name>
<feature type="non-terminal residue" evidence="7">
    <location>
        <position position="93"/>
    </location>
</feature>
<evidence type="ECO:0000256" key="1">
    <source>
        <dbReference type="ARBA" id="ARBA00004613"/>
    </source>
</evidence>
<keyword evidence="4" id="KW-1015">Disulfide bond</keyword>
<proteinExistence type="predicted"/>
<dbReference type="InterPro" id="IPR009030">
    <property type="entry name" value="Growth_fac_rcpt_cys_sf"/>
</dbReference>
<dbReference type="Pfam" id="PF00219">
    <property type="entry name" value="IGFBP"/>
    <property type="match status" value="1"/>
</dbReference>
<reference evidence="7" key="1">
    <citation type="submission" date="2020-07" db="EMBL/GenBank/DDBJ databases">
        <title>Clarias magur genome sequencing, assembly and annotation.</title>
        <authorList>
            <person name="Kushwaha B."/>
            <person name="Kumar R."/>
            <person name="Das P."/>
            <person name="Joshi C.G."/>
            <person name="Kumar D."/>
            <person name="Nagpure N.S."/>
            <person name="Pandey M."/>
            <person name="Agarwal S."/>
            <person name="Srivastava S."/>
            <person name="Singh M."/>
            <person name="Sahoo L."/>
            <person name="Jayasankar P."/>
            <person name="Meher P.K."/>
            <person name="Koringa P.G."/>
            <person name="Iquebal M.A."/>
            <person name="Das S.P."/>
            <person name="Bit A."/>
            <person name="Patnaik S."/>
            <person name="Patel N."/>
            <person name="Shah T.M."/>
            <person name="Hinsu A."/>
            <person name="Jena J.K."/>
        </authorList>
    </citation>
    <scope>NUCLEOTIDE SEQUENCE</scope>
    <source>
        <strain evidence="7">CIFAMagur01</strain>
        <tissue evidence="7">Testis</tissue>
    </source>
</reference>
<comment type="caution">
    <text evidence="7">The sequence shown here is derived from an EMBL/GenBank/DDBJ whole genome shotgun (WGS) entry which is preliminary data.</text>
</comment>
<accession>A0A8J4X7T0</accession>
<dbReference type="SMART" id="SM00121">
    <property type="entry name" value="IB"/>
    <property type="match status" value="1"/>
</dbReference>
<dbReference type="Gene3D" id="4.10.40.20">
    <property type="match status" value="1"/>
</dbReference>
<dbReference type="PANTHER" id="PTHR14186:SF20">
    <property type="entry name" value="CYSTEINE-RICH MOTOR NEURON 1 PROTEIN-LIKE"/>
    <property type="match status" value="1"/>
</dbReference>
<evidence type="ECO:0000256" key="3">
    <source>
        <dbReference type="ARBA" id="ARBA00022729"/>
    </source>
</evidence>
<dbReference type="PANTHER" id="PTHR14186">
    <property type="entry name" value="INSULIN-LIKE GROWTH FACTOR BINDING PROTEIN-RELATED"/>
    <property type="match status" value="1"/>
</dbReference>
<dbReference type="GO" id="GO:0005576">
    <property type="term" value="C:extracellular region"/>
    <property type="evidence" value="ECO:0007669"/>
    <property type="project" value="UniProtKB-SubCell"/>
</dbReference>
<evidence type="ECO:0000313" key="8">
    <source>
        <dbReference type="Proteomes" id="UP000727407"/>
    </source>
</evidence>
<dbReference type="Proteomes" id="UP000727407">
    <property type="component" value="Unassembled WGS sequence"/>
</dbReference>
<dbReference type="SUPFAM" id="SSF57184">
    <property type="entry name" value="Growth factor receptor domain"/>
    <property type="match status" value="1"/>
</dbReference>
<feature type="domain" description="IGFBP N-terminal" evidence="6">
    <location>
        <begin position="21"/>
        <end position="93"/>
    </location>
</feature>
<protein>
    <submittedName>
        <fullName evidence="7">Cysteine-rich motor neuron 1 protein-like</fullName>
    </submittedName>
</protein>
<dbReference type="InterPro" id="IPR000867">
    <property type="entry name" value="IGFBP-like"/>
</dbReference>
<dbReference type="GO" id="GO:0009966">
    <property type="term" value="P:regulation of signal transduction"/>
    <property type="evidence" value="ECO:0007669"/>
    <property type="project" value="TreeGrafter"/>
</dbReference>
<dbReference type="EMBL" id="QNUK01000271">
    <property type="protein sequence ID" value="KAF5896583.1"/>
    <property type="molecule type" value="Genomic_DNA"/>
</dbReference>
<organism evidence="7 8">
    <name type="scientific">Clarias magur</name>
    <name type="common">Asian catfish</name>
    <name type="synonym">Macropteronotus magur</name>
    <dbReference type="NCBI Taxonomy" id="1594786"/>
    <lineage>
        <taxon>Eukaryota</taxon>
        <taxon>Metazoa</taxon>
        <taxon>Chordata</taxon>
        <taxon>Craniata</taxon>
        <taxon>Vertebrata</taxon>
        <taxon>Euteleostomi</taxon>
        <taxon>Actinopterygii</taxon>
        <taxon>Neopterygii</taxon>
        <taxon>Teleostei</taxon>
        <taxon>Ostariophysi</taxon>
        <taxon>Siluriformes</taxon>
        <taxon>Clariidae</taxon>
        <taxon>Clarias</taxon>
    </lineage>
</organism>
<evidence type="ECO:0000256" key="4">
    <source>
        <dbReference type="ARBA" id="ARBA00023157"/>
    </source>
</evidence>
<dbReference type="GO" id="GO:0001558">
    <property type="term" value="P:regulation of cell growth"/>
    <property type="evidence" value="ECO:0007669"/>
    <property type="project" value="InterPro"/>
</dbReference>
<evidence type="ECO:0000259" key="6">
    <source>
        <dbReference type="PROSITE" id="PS51323"/>
    </source>
</evidence>
<evidence type="ECO:0000256" key="2">
    <source>
        <dbReference type="ARBA" id="ARBA00022525"/>
    </source>
</evidence>
<feature type="chain" id="PRO_5035220542" evidence="5">
    <location>
        <begin position="23"/>
        <end position="93"/>
    </location>
</feature>
<feature type="signal peptide" evidence="5">
    <location>
        <begin position="1"/>
        <end position="22"/>
    </location>
</feature>
<dbReference type="PROSITE" id="PS51323">
    <property type="entry name" value="IGFBP_N_2"/>
    <property type="match status" value="1"/>
</dbReference>
<keyword evidence="2" id="KW-0964">Secreted</keyword>
<dbReference type="GO" id="GO:0005520">
    <property type="term" value="F:insulin-like growth factor binding"/>
    <property type="evidence" value="ECO:0007669"/>
    <property type="project" value="InterPro"/>
</dbReference>
<gene>
    <name evidence="7" type="ORF">DAT39_013705</name>
</gene>
<comment type="subcellular location">
    <subcellularLocation>
        <location evidence="1">Secreted</location>
    </subcellularLocation>
</comment>
<evidence type="ECO:0000256" key="5">
    <source>
        <dbReference type="SAM" id="SignalP"/>
    </source>
</evidence>
<dbReference type="OrthoDB" id="5976811at2759"/>
<keyword evidence="8" id="KW-1185">Reference proteome</keyword>
<dbReference type="AlphaFoldDB" id="A0A8J4X7T0"/>
<dbReference type="InterPro" id="IPR011390">
    <property type="entry name" value="IGFBP_rP_mac25"/>
</dbReference>
<sequence length="93" mass="10092">MDRKCLLLCQLLAFLLVEQSLALSCLPCYKAQCPTDLNCLGGKAQSVCGCCLVCAKVKNEECGGPYDVYGTCDEGLVCVRRGWDMFNSPGVCR</sequence>